<keyword evidence="1 5" id="KW-0489">Methyltransferase</keyword>
<reference evidence="8" key="1">
    <citation type="submission" date="2023-10" db="EMBL/GenBank/DDBJ databases">
        <authorList>
            <person name="Chen Y."/>
            <person name="Shah S."/>
            <person name="Dougan E. K."/>
            <person name="Thang M."/>
            <person name="Chan C."/>
        </authorList>
    </citation>
    <scope>NUCLEOTIDE SEQUENCE [LARGE SCALE GENOMIC DNA]</scope>
</reference>
<dbReference type="PRINTS" id="PR02008">
    <property type="entry name" value="RCMTFAMILY"/>
</dbReference>
<comment type="caution">
    <text evidence="5">Lacks conserved residue(s) required for the propagation of feature annotation.</text>
</comment>
<dbReference type="InterPro" id="IPR029063">
    <property type="entry name" value="SAM-dependent_MTases_sf"/>
</dbReference>
<dbReference type="Proteomes" id="UP001189429">
    <property type="component" value="Unassembled WGS sequence"/>
</dbReference>
<comment type="similarity">
    <text evidence="5">Belongs to the class I-like SAM-binding methyltransferase superfamily. RsmB/NOP family.</text>
</comment>
<dbReference type="Gene3D" id="3.40.50.150">
    <property type="entry name" value="Vaccinia Virus protein VP39"/>
    <property type="match status" value="1"/>
</dbReference>
<sequence length="333" mass="36819">SIREPDGAEVRFDRVLCDVMCSSDGTLRKAPHLWREWSAKTALELHADQLAVALRGARLLRIGGRMVYSTCSMSPVENEAVVAEILRRAGGALQLVDARGRVAPLRTCEGLRWWHVTHPGDRSPYASYEAAVQGGGLHRLLCPGNFPPAEGSKEGEALSRCVRVLPHHNDTSGFFIAVFDKVCDLRPPQPADGSDERDGSGYDSGADEDGEELQRREQLRRLEAAIAAGRSEQERAKALSRRERVRKSGSLARELCRYRNAADDMPDAVERLSTFYGLHVQFPRRLLFRRYQLDLDAEGELVQAHHGDAHQLVLFAAGAARVLAAGTGDHARR</sequence>
<dbReference type="InterPro" id="IPR023267">
    <property type="entry name" value="RCMT"/>
</dbReference>
<feature type="region of interest" description="Disordered" evidence="6">
    <location>
        <begin position="187"/>
        <end position="214"/>
    </location>
</feature>
<gene>
    <name evidence="8" type="ORF">PCOR1329_LOCUS14998</name>
</gene>
<evidence type="ECO:0000256" key="5">
    <source>
        <dbReference type="PROSITE-ProRule" id="PRU01023"/>
    </source>
</evidence>
<evidence type="ECO:0000313" key="9">
    <source>
        <dbReference type="Proteomes" id="UP001189429"/>
    </source>
</evidence>
<evidence type="ECO:0000256" key="6">
    <source>
        <dbReference type="SAM" id="MobiDB-lite"/>
    </source>
</evidence>
<dbReference type="InterPro" id="IPR001678">
    <property type="entry name" value="MeTrfase_RsmB-F_NOP2_dom"/>
</dbReference>
<organism evidence="8 9">
    <name type="scientific">Prorocentrum cordatum</name>
    <dbReference type="NCBI Taxonomy" id="2364126"/>
    <lineage>
        <taxon>Eukaryota</taxon>
        <taxon>Sar</taxon>
        <taxon>Alveolata</taxon>
        <taxon>Dinophyceae</taxon>
        <taxon>Prorocentrales</taxon>
        <taxon>Prorocentraceae</taxon>
        <taxon>Prorocentrum</taxon>
    </lineage>
</organism>
<keyword evidence="4 5" id="KW-0694">RNA-binding</keyword>
<keyword evidence="9" id="KW-1185">Reference proteome</keyword>
<dbReference type="PANTHER" id="PTHR22808:SF1">
    <property type="entry name" value="RNA CYTOSINE-C(5)-METHYLTRANSFERASE NSUN2-RELATED"/>
    <property type="match status" value="1"/>
</dbReference>
<feature type="active site" description="Nucleophile" evidence="5">
    <location>
        <position position="71"/>
    </location>
</feature>
<comment type="caution">
    <text evidence="8">The sequence shown here is derived from an EMBL/GenBank/DDBJ whole genome shotgun (WGS) entry which is preliminary data.</text>
</comment>
<feature type="non-terminal residue" evidence="8">
    <location>
        <position position="333"/>
    </location>
</feature>
<evidence type="ECO:0000256" key="4">
    <source>
        <dbReference type="ARBA" id="ARBA00022884"/>
    </source>
</evidence>
<evidence type="ECO:0000256" key="2">
    <source>
        <dbReference type="ARBA" id="ARBA00022679"/>
    </source>
</evidence>
<dbReference type="SUPFAM" id="SSF53335">
    <property type="entry name" value="S-adenosyl-L-methionine-dependent methyltransferases"/>
    <property type="match status" value="1"/>
</dbReference>
<proteinExistence type="inferred from homology"/>
<feature type="non-terminal residue" evidence="8">
    <location>
        <position position="1"/>
    </location>
</feature>
<feature type="domain" description="SAM-dependent MTase RsmB/NOP-type" evidence="7">
    <location>
        <begin position="1"/>
        <end position="182"/>
    </location>
</feature>
<evidence type="ECO:0000256" key="1">
    <source>
        <dbReference type="ARBA" id="ARBA00022603"/>
    </source>
</evidence>
<accession>A0ABN9QZQ2</accession>
<evidence type="ECO:0000256" key="3">
    <source>
        <dbReference type="ARBA" id="ARBA00022691"/>
    </source>
</evidence>
<dbReference type="EMBL" id="CAUYUJ010004504">
    <property type="protein sequence ID" value="CAK0809864.1"/>
    <property type="molecule type" value="Genomic_DNA"/>
</dbReference>
<dbReference type="Pfam" id="PF01189">
    <property type="entry name" value="Methyltr_RsmB-F"/>
    <property type="match status" value="1"/>
</dbReference>
<evidence type="ECO:0000259" key="7">
    <source>
        <dbReference type="PROSITE" id="PS51686"/>
    </source>
</evidence>
<evidence type="ECO:0000313" key="8">
    <source>
        <dbReference type="EMBL" id="CAK0809864.1"/>
    </source>
</evidence>
<keyword evidence="2 5" id="KW-0808">Transferase</keyword>
<keyword evidence="3 5" id="KW-0949">S-adenosyl-L-methionine</keyword>
<dbReference type="PROSITE" id="PS51686">
    <property type="entry name" value="SAM_MT_RSMB_NOP"/>
    <property type="match status" value="1"/>
</dbReference>
<name>A0ABN9QZQ2_9DINO</name>
<feature type="binding site" evidence="5">
    <location>
        <position position="18"/>
    </location>
    <ligand>
        <name>S-adenosyl-L-methionine</name>
        <dbReference type="ChEBI" id="CHEBI:59789"/>
    </ligand>
</feature>
<dbReference type="InterPro" id="IPR049560">
    <property type="entry name" value="MeTrfase_RsmB-F_NOP2_cat"/>
</dbReference>
<protein>
    <recommendedName>
        <fullName evidence="7">SAM-dependent MTase RsmB/NOP-type domain-containing protein</fullName>
    </recommendedName>
</protein>
<dbReference type="PANTHER" id="PTHR22808">
    <property type="entry name" value="NCL1 YEAST -RELATED NOL1/NOP2/FMU SUN DOMAIN-CONTAINING"/>
    <property type="match status" value="1"/>
</dbReference>